<evidence type="ECO:0000313" key="4">
    <source>
        <dbReference type="Proteomes" id="UP000631114"/>
    </source>
</evidence>
<evidence type="ECO:0000256" key="1">
    <source>
        <dbReference type="PROSITE-ProRule" id="PRU00047"/>
    </source>
</evidence>
<dbReference type="GO" id="GO:0003676">
    <property type="term" value="F:nucleic acid binding"/>
    <property type="evidence" value="ECO:0007669"/>
    <property type="project" value="InterPro"/>
</dbReference>
<protein>
    <recommendedName>
        <fullName evidence="2">CCHC-type domain-containing protein</fullName>
    </recommendedName>
</protein>
<dbReference type="GO" id="GO:0008270">
    <property type="term" value="F:zinc ion binding"/>
    <property type="evidence" value="ECO:0007669"/>
    <property type="project" value="UniProtKB-KW"/>
</dbReference>
<reference evidence="3 4" key="1">
    <citation type="submission" date="2020-10" db="EMBL/GenBank/DDBJ databases">
        <title>The Coptis chinensis genome and diversification of protoberbering-type alkaloids.</title>
        <authorList>
            <person name="Wang B."/>
            <person name="Shu S."/>
            <person name="Song C."/>
            <person name="Liu Y."/>
        </authorList>
    </citation>
    <scope>NUCLEOTIDE SEQUENCE [LARGE SCALE GENOMIC DNA]</scope>
    <source>
        <strain evidence="3">HL-2020</strain>
        <tissue evidence="3">Leaf</tissue>
    </source>
</reference>
<keyword evidence="1" id="KW-0479">Metal-binding</keyword>
<dbReference type="EMBL" id="JADFTS010000004">
    <property type="protein sequence ID" value="KAF9607834.1"/>
    <property type="molecule type" value="Genomic_DNA"/>
</dbReference>
<accession>A0A835HZR4</accession>
<proteinExistence type="predicted"/>
<dbReference type="AlphaFoldDB" id="A0A835HZR4"/>
<evidence type="ECO:0000313" key="3">
    <source>
        <dbReference type="EMBL" id="KAF9607834.1"/>
    </source>
</evidence>
<feature type="domain" description="CCHC-type" evidence="2">
    <location>
        <begin position="109"/>
        <end position="122"/>
    </location>
</feature>
<keyword evidence="4" id="KW-1185">Reference proteome</keyword>
<organism evidence="3 4">
    <name type="scientific">Coptis chinensis</name>
    <dbReference type="NCBI Taxonomy" id="261450"/>
    <lineage>
        <taxon>Eukaryota</taxon>
        <taxon>Viridiplantae</taxon>
        <taxon>Streptophyta</taxon>
        <taxon>Embryophyta</taxon>
        <taxon>Tracheophyta</taxon>
        <taxon>Spermatophyta</taxon>
        <taxon>Magnoliopsida</taxon>
        <taxon>Ranunculales</taxon>
        <taxon>Ranunculaceae</taxon>
        <taxon>Coptidoideae</taxon>
        <taxon>Coptis</taxon>
    </lineage>
</organism>
<keyword evidence="1" id="KW-0862">Zinc</keyword>
<dbReference type="PROSITE" id="PS50158">
    <property type="entry name" value="ZF_CCHC"/>
    <property type="match status" value="1"/>
</dbReference>
<evidence type="ECO:0000259" key="2">
    <source>
        <dbReference type="PROSITE" id="PS50158"/>
    </source>
</evidence>
<gene>
    <name evidence="3" type="ORF">IFM89_001582</name>
</gene>
<comment type="caution">
    <text evidence="3">The sequence shown here is derived from an EMBL/GenBank/DDBJ whole genome shotgun (WGS) entry which is preliminary data.</text>
</comment>
<dbReference type="Proteomes" id="UP000631114">
    <property type="component" value="Unassembled WGS sequence"/>
</dbReference>
<keyword evidence="1" id="KW-0863">Zinc-finger</keyword>
<sequence length="283" mass="31858">MFQLVNESNSTMIDHKKALPTSKDQTNYIPKENTFKASIRFHSIQTIAKYGPKKNLPKLTLKVHNVQLAETTFIHDICVLDFHSVPINMRSTVLCGCKSYGGRAGSSGCFSCGETGHSAKHCYYKGSGGDGGNYRYKGNIGEEGFIGTAYNNGDYRQLERGYTNGNWPVYTSGNWKGEHRNLERDYNHGHKHSERVCYNGKNYQGKRVESDFYSGNNGVWHSERDYNENQARENSHSEREYNDGFIGGAGAGRFNRSGVGRCCYNCGKGRSLCKRMSFILTKQ</sequence>
<name>A0A835HZR4_9MAGN</name>
<dbReference type="InterPro" id="IPR001878">
    <property type="entry name" value="Znf_CCHC"/>
</dbReference>